<dbReference type="EMBL" id="BLXT01005154">
    <property type="protein sequence ID" value="GFO20439.1"/>
    <property type="molecule type" value="Genomic_DNA"/>
</dbReference>
<dbReference type="Proteomes" id="UP000735302">
    <property type="component" value="Unassembled WGS sequence"/>
</dbReference>
<name>A0AAV4BNK7_9GAST</name>
<sequence length="80" mass="9015">MRGVSTSWKSVYMSVTLKCFTPGALELPLEVLRYSPESELRQATIITLTSARSPVTLPIAHGTPIWLLGWPRTWSPFRLN</sequence>
<evidence type="ECO:0000313" key="1">
    <source>
        <dbReference type="EMBL" id="GFO20439.1"/>
    </source>
</evidence>
<accession>A0AAV4BNK7</accession>
<dbReference type="AlphaFoldDB" id="A0AAV4BNK7"/>
<reference evidence="1 2" key="1">
    <citation type="journal article" date="2021" name="Elife">
        <title>Chloroplast acquisition without the gene transfer in kleptoplastic sea slugs, Plakobranchus ocellatus.</title>
        <authorList>
            <person name="Maeda T."/>
            <person name="Takahashi S."/>
            <person name="Yoshida T."/>
            <person name="Shimamura S."/>
            <person name="Takaki Y."/>
            <person name="Nagai Y."/>
            <person name="Toyoda A."/>
            <person name="Suzuki Y."/>
            <person name="Arimoto A."/>
            <person name="Ishii H."/>
            <person name="Satoh N."/>
            <person name="Nishiyama T."/>
            <person name="Hasebe M."/>
            <person name="Maruyama T."/>
            <person name="Minagawa J."/>
            <person name="Obokata J."/>
            <person name="Shigenobu S."/>
        </authorList>
    </citation>
    <scope>NUCLEOTIDE SEQUENCE [LARGE SCALE GENOMIC DNA]</scope>
</reference>
<evidence type="ECO:0000313" key="2">
    <source>
        <dbReference type="Proteomes" id="UP000735302"/>
    </source>
</evidence>
<keyword evidence="2" id="KW-1185">Reference proteome</keyword>
<protein>
    <submittedName>
        <fullName evidence="1">Uncharacterized protein</fullName>
    </submittedName>
</protein>
<gene>
    <name evidence="1" type="ORF">PoB_004694400</name>
</gene>
<proteinExistence type="predicted"/>
<comment type="caution">
    <text evidence="1">The sequence shown here is derived from an EMBL/GenBank/DDBJ whole genome shotgun (WGS) entry which is preliminary data.</text>
</comment>
<organism evidence="1 2">
    <name type="scientific">Plakobranchus ocellatus</name>
    <dbReference type="NCBI Taxonomy" id="259542"/>
    <lineage>
        <taxon>Eukaryota</taxon>
        <taxon>Metazoa</taxon>
        <taxon>Spiralia</taxon>
        <taxon>Lophotrochozoa</taxon>
        <taxon>Mollusca</taxon>
        <taxon>Gastropoda</taxon>
        <taxon>Heterobranchia</taxon>
        <taxon>Euthyneura</taxon>
        <taxon>Panpulmonata</taxon>
        <taxon>Sacoglossa</taxon>
        <taxon>Placobranchoidea</taxon>
        <taxon>Plakobranchidae</taxon>
        <taxon>Plakobranchus</taxon>
    </lineage>
</organism>